<keyword evidence="2" id="KW-0677">Repeat</keyword>
<accession>A0A2A2KA53</accession>
<dbReference type="AlphaFoldDB" id="A0A2A2KA53"/>
<dbReference type="SMART" id="SM01088">
    <property type="entry name" value="Col_cuticle_N"/>
    <property type="match status" value="1"/>
</dbReference>
<dbReference type="Pfam" id="PF01484">
    <property type="entry name" value="Col_cuticle_N"/>
    <property type="match status" value="1"/>
</dbReference>
<name>A0A2A2KA53_9BILA</name>
<organism evidence="7 8">
    <name type="scientific">Diploscapter pachys</name>
    <dbReference type="NCBI Taxonomy" id="2018661"/>
    <lineage>
        <taxon>Eukaryota</taxon>
        <taxon>Metazoa</taxon>
        <taxon>Ecdysozoa</taxon>
        <taxon>Nematoda</taxon>
        <taxon>Chromadorea</taxon>
        <taxon>Rhabditida</taxon>
        <taxon>Rhabditina</taxon>
        <taxon>Rhabditomorpha</taxon>
        <taxon>Rhabditoidea</taxon>
        <taxon>Rhabditidae</taxon>
        <taxon>Diploscapter</taxon>
    </lineage>
</organism>
<keyword evidence="5" id="KW-0812">Transmembrane</keyword>
<protein>
    <recommendedName>
        <fullName evidence="6">Nematode cuticle collagen N-terminal domain-containing protein</fullName>
    </recommendedName>
</protein>
<dbReference type="OrthoDB" id="5920520at2759"/>
<proteinExistence type="predicted"/>
<evidence type="ECO:0000259" key="6">
    <source>
        <dbReference type="SMART" id="SM01088"/>
    </source>
</evidence>
<comment type="subunit">
    <text evidence="1">Collagen polypeptide chains are complexed within the cuticle by disulfide bonds and other types of covalent cross-links.</text>
</comment>
<sequence>MDIDTKIKAYRFVAYSAVVFSVIAVLSVCITLPIVYNYVHTVKRQLHNEAILCKGTAKNVWSDVHKLKNSAFAAPRNNTRFARHAGYSAEAGGGPAFDTGCEGCCQPGPQARIFKKKLQINSNPRNFAGCPRCSGDDGEPGTDGLEGPPGPKGPGGPQGKPGNAGEPGEPGNDAQCEPIQPGEPGPTVRIYFDTRSGRT</sequence>
<comment type="caution">
    <text evidence="7">The sequence shown here is derived from an EMBL/GenBank/DDBJ whole genome shotgun (WGS) entry which is preliminary data.</text>
</comment>
<dbReference type="PANTHER" id="PTHR24637:SF262">
    <property type="entry name" value="CUTICLE COLLAGEN 34-RELATED"/>
    <property type="match status" value="1"/>
</dbReference>
<dbReference type="STRING" id="2018661.A0A2A2KA53"/>
<keyword evidence="8" id="KW-1185">Reference proteome</keyword>
<feature type="region of interest" description="Disordered" evidence="4">
    <location>
        <begin position="128"/>
        <end position="199"/>
    </location>
</feature>
<evidence type="ECO:0000313" key="7">
    <source>
        <dbReference type="EMBL" id="PAV70811.1"/>
    </source>
</evidence>
<dbReference type="PANTHER" id="PTHR24637">
    <property type="entry name" value="COLLAGEN"/>
    <property type="match status" value="1"/>
</dbReference>
<feature type="compositionally biased region" description="Low complexity" evidence="4">
    <location>
        <begin position="160"/>
        <end position="172"/>
    </location>
</feature>
<feature type="transmembrane region" description="Helical" evidence="5">
    <location>
        <begin position="12"/>
        <end position="36"/>
    </location>
</feature>
<evidence type="ECO:0000256" key="3">
    <source>
        <dbReference type="ARBA" id="ARBA00023157"/>
    </source>
</evidence>
<reference evidence="7 8" key="1">
    <citation type="journal article" date="2017" name="Curr. Biol.">
        <title>Genome architecture and evolution of a unichromosomal asexual nematode.</title>
        <authorList>
            <person name="Fradin H."/>
            <person name="Zegar C."/>
            <person name="Gutwein M."/>
            <person name="Lucas J."/>
            <person name="Kovtun M."/>
            <person name="Corcoran D."/>
            <person name="Baugh L.R."/>
            <person name="Kiontke K."/>
            <person name="Gunsalus K."/>
            <person name="Fitch D.H."/>
            <person name="Piano F."/>
        </authorList>
    </citation>
    <scope>NUCLEOTIDE SEQUENCE [LARGE SCALE GENOMIC DNA]</scope>
    <source>
        <strain evidence="7">PF1309</strain>
    </source>
</reference>
<dbReference type="GO" id="GO:0042302">
    <property type="term" value="F:structural constituent of cuticle"/>
    <property type="evidence" value="ECO:0007669"/>
    <property type="project" value="InterPro"/>
</dbReference>
<evidence type="ECO:0000256" key="5">
    <source>
        <dbReference type="SAM" id="Phobius"/>
    </source>
</evidence>
<gene>
    <name evidence="7" type="ORF">WR25_23026</name>
</gene>
<keyword evidence="5" id="KW-0472">Membrane</keyword>
<evidence type="ECO:0000256" key="2">
    <source>
        <dbReference type="ARBA" id="ARBA00022737"/>
    </source>
</evidence>
<evidence type="ECO:0000313" key="8">
    <source>
        <dbReference type="Proteomes" id="UP000218231"/>
    </source>
</evidence>
<keyword evidence="3" id="KW-1015">Disulfide bond</keyword>
<keyword evidence="5" id="KW-1133">Transmembrane helix</keyword>
<feature type="domain" description="Nematode cuticle collagen N-terminal" evidence="6">
    <location>
        <begin position="12"/>
        <end position="64"/>
    </location>
</feature>
<dbReference type="Proteomes" id="UP000218231">
    <property type="component" value="Unassembled WGS sequence"/>
</dbReference>
<dbReference type="InterPro" id="IPR002486">
    <property type="entry name" value="Col_cuticle_N"/>
</dbReference>
<dbReference type="EMBL" id="LIAE01009207">
    <property type="protein sequence ID" value="PAV70811.1"/>
    <property type="molecule type" value="Genomic_DNA"/>
</dbReference>
<evidence type="ECO:0000256" key="1">
    <source>
        <dbReference type="ARBA" id="ARBA00011518"/>
    </source>
</evidence>
<evidence type="ECO:0000256" key="4">
    <source>
        <dbReference type="SAM" id="MobiDB-lite"/>
    </source>
</evidence>